<dbReference type="Pfam" id="PF01490">
    <property type="entry name" value="Aa_trans"/>
    <property type="match status" value="1"/>
</dbReference>
<evidence type="ECO:0000256" key="1">
    <source>
        <dbReference type="ARBA" id="ARBA00004370"/>
    </source>
</evidence>
<gene>
    <name evidence="8" type="ORF">FOZ62_026521</name>
</gene>
<dbReference type="EMBL" id="JABANM010010240">
    <property type="protein sequence ID" value="KAF4739673.1"/>
    <property type="molecule type" value="Genomic_DNA"/>
</dbReference>
<dbReference type="GO" id="GO:0016020">
    <property type="term" value="C:membrane"/>
    <property type="evidence" value="ECO:0007669"/>
    <property type="project" value="UniProtKB-SubCell"/>
</dbReference>
<accession>A0A7J6T3M5</accession>
<organism evidence="8 9">
    <name type="scientific">Perkinsus olseni</name>
    <name type="common">Perkinsus atlanticus</name>
    <dbReference type="NCBI Taxonomy" id="32597"/>
    <lineage>
        <taxon>Eukaryota</taxon>
        <taxon>Sar</taxon>
        <taxon>Alveolata</taxon>
        <taxon>Perkinsozoa</taxon>
        <taxon>Perkinsea</taxon>
        <taxon>Perkinsida</taxon>
        <taxon>Perkinsidae</taxon>
        <taxon>Perkinsus</taxon>
    </lineage>
</organism>
<proteinExistence type="predicted"/>
<feature type="transmembrane region" description="Helical" evidence="6">
    <location>
        <begin position="122"/>
        <end position="142"/>
    </location>
</feature>
<sequence length="178" mass="18034">MNGATHETAPRHPSVGSAMFGAVTAADSVMDFPTAASSTTSATSGSPASSRHSSAVASLATSGGLTRRSSRVATIGGVKHPTLSTEDVTAATISDGKSKILDSSEDRTGAEGSVLEPSGTILSLWTVLSKTMIGVGMLGLAYSVSRCGWVIGLLAILISGLASLFTLHLLNRCALKLE</sequence>
<dbReference type="AlphaFoldDB" id="A0A7J6T3M5"/>
<feature type="region of interest" description="Disordered" evidence="5">
    <location>
        <begin position="35"/>
        <end position="62"/>
    </location>
</feature>
<keyword evidence="3 6" id="KW-1133">Transmembrane helix</keyword>
<dbReference type="Proteomes" id="UP000574390">
    <property type="component" value="Unassembled WGS sequence"/>
</dbReference>
<comment type="subcellular location">
    <subcellularLocation>
        <location evidence="1">Membrane</location>
    </subcellularLocation>
</comment>
<feature type="domain" description="Amino acid transporter transmembrane" evidence="7">
    <location>
        <begin position="119"/>
        <end position="176"/>
    </location>
</feature>
<feature type="transmembrane region" description="Helical" evidence="6">
    <location>
        <begin position="148"/>
        <end position="170"/>
    </location>
</feature>
<keyword evidence="4 6" id="KW-0472">Membrane</keyword>
<evidence type="ECO:0000256" key="6">
    <source>
        <dbReference type="SAM" id="Phobius"/>
    </source>
</evidence>
<evidence type="ECO:0000256" key="3">
    <source>
        <dbReference type="ARBA" id="ARBA00022989"/>
    </source>
</evidence>
<evidence type="ECO:0000259" key="7">
    <source>
        <dbReference type="Pfam" id="PF01490"/>
    </source>
</evidence>
<feature type="non-terminal residue" evidence="8">
    <location>
        <position position="178"/>
    </location>
</feature>
<keyword evidence="2 6" id="KW-0812">Transmembrane</keyword>
<evidence type="ECO:0000256" key="2">
    <source>
        <dbReference type="ARBA" id="ARBA00022692"/>
    </source>
</evidence>
<name>A0A7J6T3M5_PEROL</name>
<reference evidence="8 9" key="1">
    <citation type="submission" date="2020-04" db="EMBL/GenBank/DDBJ databases">
        <title>Perkinsus olseni comparative genomics.</title>
        <authorList>
            <person name="Bogema D.R."/>
        </authorList>
    </citation>
    <scope>NUCLEOTIDE SEQUENCE [LARGE SCALE GENOMIC DNA]</scope>
    <source>
        <strain evidence="8">ATCC PRA-205</strain>
    </source>
</reference>
<evidence type="ECO:0000256" key="5">
    <source>
        <dbReference type="SAM" id="MobiDB-lite"/>
    </source>
</evidence>
<feature type="compositionally biased region" description="Low complexity" evidence="5">
    <location>
        <begin position="35"/>
        <end position="60"/>
    </location>
</feature>
<evidence type="ECO:0000313" key="9">
    <source>
        <dbReference type="Proteomes" id="UP000574390"/>
    </source>
</evidence>
<protein>
    <recommendedName>
        <fullName evidence="7">Amino acid transporter transmembrane domain-containing protein</fullName>
    </recommendedName>
</protein>
<evidence type="ECO:0000256" key="4">
    <source>
        <dbReference type="ARBA" id="ARBA00023136"/>
    </source>
</evidence>
<dbReference type="InterPro" id="IPR013057">
    <property type="entry name" value="AA_transpt_TM"/>
</dbReference>
<evidence type="ECO:0000313" key="8">
    <source>
        <dbReference type="EMBL" id="KAF4739673.1"/>
    </source>
</evidence>
<comment type="caution">
    <text evidence="8">The sequence shown here is derived from an EMBL/GenBank/DDBJ whole genome shotgun (WGS) entry which is preliminary data.</text>
</comment>